<dbReference type="OrthoDB" id="6203044at2"/>
<comment type="caution">
    <text evidence="2">The sequence shown here is derived from an EMBL/GenBank/DDBJ whole genome shotgun (WGS) entry which is preliminary data.</text>
</comment>
<reference evidence="2 3" key="1">
    <citation type="submission" date="2019-04" db="EMBL/GenBank/DDBJ databases">
        <title>Azoarcus nasutitermitis sp. nov. isolated from termite nest.</title>
        <authorList>
            <person name="Lin S.-Y."/>
            <person name="Hameed A."/>
            <person name="Hsu Y.-H."/>
            <person name="Young C.-C."/>
        </authorList>
    </citation>
    <scope>NUCLEOTIDE SEQUENCE [LARGE SCALE GENOMIC DNA]</scope>
    <source>
        <strain evidence="2 3">CC-YHH838</strain>
    </source>
</reference>
<feature type="region of interest" description="Disordered" evidence="1">
    <location>
        <begin position="239"/>
        <end position="307"/>
    </location>
</feature>
<evidence type="ECO:0000313" key="3">
    <source>
        <dbReference type="Proteomes" id="UP000308430"/>
    </source>
</evidence>
<name>A0A4S4AUQ1_9RHOO</name>
<dbReference type="EMBL" id="SSOC01000005">
    <property type="protein sequence ID" value="THF63697.1"/>
    <property type="molecule type" value="Genomic_DNA"/>
</dbReference>
<dbReference type="Proteomes" id="UP000308430">
    <property type="component" value="Unassembled WGS sequence"/>
</dbReference>
<gene>
    <name evidence="2" type="ORF">E6C76_14000</name>
</gene>
<dbReference type="AlphaFoldDB" id="A0A4S4AUQ1"/>
<evidence type="ECO:0000313" key="2">
    <source>
        <dbReference type="EMBL" id="THF63697.1"/>
    </source>
</evidence>
<dbReference type="RefSeq" id="WP_136348858.1">
    <property type="nucleotide sequence ID" value="NZ_SSOC01000005.1"/>
</dbReference>
<accession>A0A4S4AUQ1</accession>
<organism evidence="2 3">
    <name type="scientific">Pseudothauera nasutitermitis</name>
    <dbReference type="NCBI Taxonomy" id="2565930"/>
    <lineage>
        <taxon>Bacteria</taxon>
        <taxon>Pseudomonadati</taxon>
        <taxon>Pseudomonadota</taxon>
        <taxon>Betaproteobacteria</taxon>
        <taxon>Rhodocyclales</taxon>
        <taxon>Zoogloeaceae</taxon>
        <taxon>Pseudothauera</taxon>
    </lineage>
</organism>
<evidence type="ECO:0000256" key="1">
    <source>
        <dbReference type="SAM" id="MobiDB-lite"/>
    </source>
</evidence>
<protein>
    <submittedName>
        <fullName evidence="2">Uncharacterized protein</fullName>
    </submittedName>
</protein>
<proteinExistence type="predicted"/>
<keyword evidence="3" id="KW-1185">Reference proteome</keyword>
<sequence>MLKYKLLEDLSLTVMQTKGGFRPDIVDRIVKRAKIGKGAFRFPSNPTMHGFSSGYHEAFVVTDMTDVISRRSQVSSGRSAMPQISSGYWQKHSGTAFPEANVSALLHAGDGARTDTARTILSGPGGKVAGHSGSGIDTTGQAAAHDVLRDQAMRALGDPHMTPRAFGVLAAATTLFSMAPGELASKAGNAARLKDQRARFSWEDDRNEAKERLAVAHASLPPAEQARVMHHMGRFAAEIGGGRKLEVSRPSSPRRQRQGTVGAPIQGGGYDPFSSTSGAPSIGLAPHADPQTTSLYVTEPFRVQRRK</sequence>